<keyword evidence="4" id="KW-0067">ATP-binding</keyword>
<dbReference type="Pfam" id="PF13087">
    <property type="entry name" value="AAA_12"/>
    <property type="match status" value="1"/>
</dbReference>
<dbReference type="OMA" id="RDPRRMN"/>
<feature type="domain" description="DRBM" evidence="7">
    <location>
        <begin position="189"/>
        <end position="220"/>
    </location>
</feature>
<feature type="compositionally biased region" description="Basic and acidic residues" evidence="6">
    <location>
        <begin position="1315"/>
        <end position="1325"/>
    </location>
</feature>
<keyword evidence="1" id="KW-0547">Nucleotide-binding</keyword>
<dbReference type="SUPFAM" id="SSF52540">
    <property type="entry name" value="P-loop containing nucleoside triphosphate hydrolases"/>
    <property type="match status" value="1"/>
</dbReference>
<dbReference type="Gene3D" id="3.40.50.300">
    <property type="entry name" value="P-loop containing nucleotide triphosphate hydrolases"/>
    <property type="match status" value="2"/>
</dbReference>
<reference evidence="8" key="2">
    <citation type="submission" date="2013-10" db="EMBL/GenBank/DDBJ databases">
        <authorList>
            <person name="Aslett M."/>
        </authorList>
    </citation>
    <scope>NUCLEOTIDE SEQUENCE [LARGE SCALE GENOMIC DNA]</scope>
    <source>
        <strain evidence="8">Houghton</strain>
    </source>
</reference>
<feature type="region of interest" description="Disordered" evidence="6">
    <location>
        <begin position="1311"/>
        <end position="1339"/>
    </location>
</feature>
<dbReference type="GO" id="GO:0005829">
    <property type="term" value="C:cytosol"/>
    <property type="evidence" value="ECO:0007669"/>
    <property type="project" value="TreeGrafter"/>
</dbReference>
<feature type="region of interest" description="Disordered" evidence="6">
    <location>
        <begin position="748"/>
        <end position="769"/>
    </location>
</feature>
<keyword evidence="5" id="KW-0694">RNA-binding</keyword>
<evidence type="ECO:0000259" key="7">
    <source>
        <dbReference type="PROSITE" id="PS50137"/>
    </source>
</evidence>
<feature type="compositionally biased region" description="Polar residues" evidence="6">
    <location>
        <begin position="32"/>
        <end position="65"/>
    </location>
</feature>
<evidence type="ECO:0000256" key="4">
    <source>
        <dbReference type="ARBA" id="ARBA00022840"/>
    </source>
</evidence>
<dbReference type="VEuPathDB" id="ToxoDB:ETH2_1120200"/>
<dbReference type="InterPro" id="IPR045055">
    <property type="entry name" value="DNA2/NAM7-like"/>
</dbReference>
<protein>
    <submittedName>
        <fullName evidence="8">ATP-dependent helicase, putative</fullName>
    </submittedName>
</protein>
<gene>
    <name evidence="8" type="ORF">ETH_00010550</name>
</gene>
<feature type="compositionally biased region" description="Low complexity" evidence="6">
    <location>
        <begin position="791"/>
        <end position="800"/>
    </location>
</feature>
<dbReference type="CDD" id="cd18808">
    <property type="entry name" value="SF1_C_Upf1"/>
    <property type="match status" value="1"/>
</dbReference>
<dbReference type="GO" id="GO:0003723">
    <property type="term" value="F:RNA binding"/>
    <property type="evidence" value="ECO:0007669"/>
    <property type="project" value="UniProtKB-UniRule"/>
</dbReference>
<dbReference type="GeneID" id="25251304"/>
<evidence type="ECO:0000256" key="1">
    <source>
        <dbReference type="ARBA" id="ARBA00022741"/>
    </source>
</evidence>
<feature type="compositionally biased region" description="Acidic residues" evidence="6">
    <location>
        <begin position="1326"/>
        <end position="1339"/>
    </location>
</feature>
<feature type="region of interest" description="Disordered" evidence="6">
    <location>
        <begin position="791"/>
        <end position="823"/>
    </location>
</feature>
<dbReference type="Pfam" id="PF13086">
    <property type="entry name" value="AAA_11"/>
    <property type="match status" value="2"/>
</dbReference>
<feature type="compositionally biased region" description="Low complexity" evidence="6">
    <location>
        <begin position="71"/>
        <end position="90"/>
    </location>
</feature>
<dbReference type="VEuPathDB" id="ToxoDB:ETH_00010550"/>
<dbReference type="OrthoDB" id="6513042at2759"/>
<reference evidence="8" key="1">
    <citation type="submission" date="2013-10" db="EMBL/GenBank/DDBJ databases">
        <title>Genomic analysis of the causative agents of coccidiosis in chickens.</title>
        <authorList>
            <person name="Reid A.J."/>
            <person name="Blake D."/>
            <person name="Billington K."/>
            <person name="Browne H."/>
            <person name="Dunn M."/>
            <person name="Hung S."/>
            <person name="Kawahara F."/>
            <person name="Miranda-Saavedra D."/>
            <person name="Mourier T."/>
            <person name="Nagra H."/>
            <person name="Otto T.D."/>
            <person name="Rawlings N."/>
            <person name="Sanchez A."/>
            <person name="Sanders M."/>
            <person name="Subramaniam C."/>
            <person name="Tay Y."/>
            <person name="Dear P."/>
            <person name="Doerig C."/>
            <person name="Gruber A."/>
            <person name="Parkinson J."/>
            <person name="Shirley M."/>
            <person name="Wan K.L."/>
            <person name="Berriman M."/>
            <person name="Tomley F."/>
            <person name="Pain A."/>
        </authorList>
    </citation>
    <scope>NUCLEOTIDE SEQUENCE [LARGE SCALE GENOMIC DNA]</scope>
    <source>
        <strain evidence="8">Houghton</strain>
    </source>
</reference>
<feature type="compositionally biased region" description="Basic residues" evidence="6">
    <location>
        <begin position="1"/>
        <end position="11"/>
    </location>
</feature>
<dbReference type="InterPro" id="IPR041677">
    <property type="entry name" value="DNA2/NAM7_AAA_11"/>
</dbReference>
<dbReference type="Proteomes" id="UP000030747">
    <property type="component" value="Unassembled WGS sequence"/>
</dbReference>
<feature type="compositionally biased region" description="Polar residues" evidence="6">
    <location>
        <begin position="801"/>
        <end position="811"/>
    </location>
</feature>
<dbReference type="GO" id="GO:0035194">
    <property type="term" value="P:regulatory ncRNA-mediated post-transcriptional gene silencing"/>
    <property type="evidence" value="ECO:0007669"/>
    <property type="project" value="TreeGrafter"/>
</dbReference>
<evidence type="ECO:0000313" key="9">
    <source>
        <dbReference type="Proteomes" id="UP000030747"/>
    </source>
</evidence>
<keyword evidence="3 8" id="KW-0347">Helicase</keyword>
<dbReference type="InterPro" id="IPR041679">
    <property type="entry name" value="DNA2/NAM7-like_C"/>
</dbReference>
<sequence length="1339" mass="147273">MAKPVARWRRSGPRDSIGIQRGAEASPPPGSSTPSDNQEPNIPRTFSSFRTQGIASTTQEPGTSPSREDGLLGAASGFGPAGFSTQSPSVGGSGGVPAHNLGAPDGSRGNFGPPVSHAPTGSDPQSAISVLFGNRGLEAFNKLTLDDEYILHFYGVRQTFMKPAVQEHCERAPGGDSNGGFQHTLVWNVRSREFRASGIGRSKKDAKKEAVKVLLVQLGPVTPHEYEQVTRVIFSTLRGKLNAKQRAIPISRMKHSFEWNFLLDGEPTIVESQGSGSFPAEAEIAAMQDMYIKVQELKDKGLMRRAVLNAEASKNRKVQPQEHRSQITRPSQLSKHTAGEINMLHNTVTSQNQIKATETITEAPEGHRCALEWKWKSNDGRMHSHVIVAVGSTKAGARAQAAMQMMQAAGFIEHVDDKDRQAALMVVNQVESKKDPSVYVESACRLIAETRGAVWRIFLPVVWRAAMAEGSRSLVNSLIDQLKVQAAPRPVVAEQTQSDGQSSSGLQEVVKASYDAPKVMPPDLWEQLLDECTVLTNCEFGQSVLHELGGLSLDSSWFPSTLAMRYFHNYRLMLALEWQAQVATNISDRRAFADLGEGKHVLLTRKSVTFPVFSFSTFLREEERMFLRSVQFREDDIVLLRPADPHAFTEEESWQRCFVGVVTSVKGDFSESMNVNVRVATAEVKKYPEVFTTNKFKLYYLTPAVTHDRMVQALRGLTMSKHPAGKSPPPYVFAPEIRYLLLHTSEPQAQQVSGRGPVPQLSDTDPEQYNPLHQLDELADGDSCKKQRVQPSLLQQVSLQARRQTPSSSRSAPDEGYEMFGDGFRLPTGLPLNEAQRQATISAMTNRLTLVQGPPGTGKTHVACAIIDAWQRINPTKKILAVADSNVAADNLMEGLSNRGIRSVRVGSGSESDLKEESIQDLPRYRDLLRMRDKNSGEARSLRMLLVREAVRKYNVIIATCVGSGHEMFDDVTFERVIIDECAQSIEPSNLIPLGHGCRSVVLIGDHKQLPPTIVSREASDGGLGVSLLERFVGSGIAPIHLLNEQRRMHPSIAHFPNMQFYQGKIFSRDVDDCNRPPVAGFLWPSSHSRVCLIDISAGLANMEQSLGTSKYSLVEIDPILAILRSVLQCGTIRPSEIGILTPYDAQKARIRFALNDSFDKALCYQIDVDSVDGFQGKEKDLIIFSAVRSNPRGEIGFLKDARRLNVMLTRARRGLLVVGDQLSLWADTVNWRPWISWVGSQRSIVPISRLNDYLEVPTYNYNPIASGAARVGASAVGTGSVTATSTGGGAIKTAYMPQGFQADFGSGGMGVRGEGGRETAPEPMHEEEEVPEDWEQHL</sequence>
<accession>U6KU54</accession>
<dbReference type="EMBL" id="HG675655">
    <property type="protein sequence ID" value="CDJ41687.1"/>
    <property type="molecule type" value="Genomic_DNA"/>
</dbReference>
<evidence type="ECO:0000256" key="5">
    <source>
        <dbReference type="PROSITE-ProRule" id="PRU00266"/>
    </source>
</evidence>
<dbReference type="SUPFAM" id="SSF54768">
    <property type="entry name" value="dsRNA-binding domain-like"/>
    <property type="match status" value="1"/>
</dbReference>
<dbReference type="InterPro" id="IPR027417">
    <property type="entry name" value="P-loop_NTPase"/>
</dbReference>
<dbReference type="GO" id="GO:0005524">
    <property type="term" value="F:ATP binding"/>
    <property type="evidence" value="ECO:0007669"/>
    <property type="project" value="UniProtKB-KW"/>
</dbReference>
<dbReference type="RefSeq" id="XP_013232437.1">
    <property type="nucleotide sequence ID" value="XM_013376983.1"/>
</dbReference>
<dbReference type="PANTHER" id="PTHR10887:SF322">
    <property type="entry name" value="HELICASE MOV-10"/>
    <property type="match status" value="1"/>
</dbReference>
<dbReference type="FunFam" id="3.40.50.300:FF:000326">
    <property type="entry name" value="P-loop containing nucleoside triphosphate hydrolase"/>
    <property type="match status" value="1"/>
</dbReference>
<keyword evidence="9" id="KW-1185">Reference proteome</keyword>
<dbReference type="GO" id="GO:0016787">
    <property type="term" value="F:hydrolase activity"/>
    <property type="evidence" value="ECO:0007669"/>
    <property type="project" value="UniProtKB-KW"/>
</dbReference>
<dbReference type="GO" id="GO:0043186">
    <property type="term" value="C:P granule"/>
    <property type="evidence" value="ECO:0007669"/>
    <property type="project" value="TreeGrafter"/>
</dbReference>
<organism evidence="8 9">
    <name type="scientific">Eimeria tenella</name>
    <name type="common">Coccidian parasite</name>
    <dbReference type="NCBI Taxonomy" id="5802"/>
    <lineage>
        <taxon>Eukaryota</taxon>
        <taxon>Sar</taxon>
        <taxon>Alveolata</taxon>
        <taxon>Apicomplexa</taxon>
        <taxon>Conoidasida</taxon>
        <taxon>Coccidia</taxon>
        <taxon>Eucoccidiorida</taxon>
        <taxon>Eimeriorina</taxon>
        <taxon>Eimeriidae</taxon>
        <taxon>Eimeria</taxon>
    </lineage>
</organism>
<evidence type="ECO:0000256" key="3">
    <source>
        <dbReference type="ARBA" id="ARBA00022806"/>
    </source>
</evidence>
<dbReference type="InterPro" id="IPR014720">
    <property type="entry name" value="dsRBD_dom"/>
</dbReference>
<keyword evidence="2" id="KW-0378">Hydrolase</keyword>
<dbReference type="PANTHER" id="PTHR10887">
    <property type="entry name" value="DNA2/NAM7 HELICASE FAMILY"/>
    <property type="match status" value="1"/>
</dbReference>
<evidence type="ECO:0000256" key="6">
    <source>
        <dbReference type="SAM" id="MobiDB-lite"/>
    </source>
</evidence>
<dbReference type="GO" id="GO:0005694">
    <property type="term" value="C:chromosome"/>
    <property type="evidence" value="ECO:0007669"/>
    <property type="project" value="UniProtKB-ARBA"/>
</dbReference>
<feature type="region of interest" description="Disordered" evidence="6">
    <location>
        <begin position="1"/>
        <end position="122"/>
    </location>
</feature>
<dbReference type="PROSITE" id="PS50137">
    <property type="entry name" value="DS_RBD"/>
    <property type="match status" value="1"/>
</dbReference>
<proteinExistence type="predicted"/>
<evidence type="ECO:0000313" key="8">
    <source>
        <dbReference type="EMBL" id="CDJ41687.1"/>
    </source>
</evidence>
<dbReference type="GO" id="GO:0004386">
    <property type="term" value="F:helicase activity"/>
    <property type="evidence" value="ECO:0007669"/>
    <property type="project" value="UniProtKB-KW"/>
</dbReference>
<name>U6KU54_EIMTE</name>
<dbReference type="InterPro" id="IPR047187">
    <property type="entry name" value="SF1_C_Upf1"/>
</dbReference>
<evidence type="ECO:0000256" key="2">
    <source>
        <dbReference type="ARBA" id="ARBA00022801"/>
    </source>
</evidence>